<evidence type="ECO:0000256" key="1">
    <source>
        <dbReference type="ARBA" id="ARBA00001968"/>
    </source>
</evidence>
<name>A0ABW3RL37_9SPHI</name>
<dbReference type="PANTHER" id="PTHR43213:SF5">
    <property type="entry name" value="BIFUNCTIONAL DTTP_UTP PYROPHOSPHATASE_METHYLTRANSFERASE PROTEIN-RELATED"/>
    <property type="match status" value="1"/>
</dbReference>
<feature type="active site" description="Proton acceptor" evidence="4">
    <location>
        <position position="78"/>
    </location>
</feature>
<comment type="subcellular location">
    <subcellularLocation>
        <location evidence="4">Cytoplasm</location>
    </subcellularLocation>
</comment>
<accession>A0ABW3RL37</accession>
<comment type="caution">
    <text evidence="5">The sequence shown here is derived from an EMBL/GenBank/DDBJ whole genome shotgun (WGS) entry which is preliminary data.</text>
</comment>
<dbReference type="CDD" id="cd00555">
    <property type="entry name" value="Maf"/>
    <property type="match status" value="1"/>
</dbReference>
<comment type="function">
    <text evidence="4">Nucleoside triphosphate pyrophosphatase that hydrolyzes dTTP and UTP. May have a dual role in cell division arrest and in preventing the incorporation of modified nucleotides into cellular nucleic acids.</text>
</comment>
<dbReference type="Gene3D" id="3.90.950.10">
    <property type="match status" value="1"/>
</dbReference>
<comment type="cofactor">
    <cofactor evidence="1 4">
        <name>a divalent metal cation</name>
        <dbReference type="ChEBI" id="CHEBI:60240"/>
    </cofactor>
</comment>
<dbReference type="EC" id="3.6.1.9" evidence="4"/>
<comment type="caution">
    <text evidence="4">Lacks conserved residue(s) required for the propagation of feature annotation.</text>
</comment>
<keyword evidence="3 4" id="KW-0546">Nucleotide metabolism</keyword>
<dbReference type="InterPro" id="IPR029001">
    <property type="entry name" value="ITPase-like_fam"/>
</dbReference>
<feature type="site" description="Important for substrate specificity" evidence="4">
    <location>
        <position position="162"/>
    </location>
</feature>
<evidence type="ECO:0000256" key="2">
    <source>
        <dbReference type="ARBA" id="ARBA00022801"/>
    </source>
</evidence>
<dbReference type="Proteomes" id="UP001597205">
    <property type="component" value="Unassembled WGS sequence"/>
</dbReference>
<feature type="site" description="Important for substrate specificity" evidence="4">
    <location>
        <position position="20"/>
    </location>
</feature>
<keyword evidence="4" id="KW-0963">Cytoplasm</keyword>
<evidence type="ECO:0000313" key="5">
    <source>
        <dbReference type="EMBL" id="MFD1165463.1"/>
    </source>
</evidence>
<dbReference type="EMBL" id="JBHTKY010000008">
    <property type="protein sequence ID" value="MFD1165463.1"/>
    <property type="molecule type" value="Genomic_DNA"/>
</dbReference>
<evidence type="ECO:0000313" key="6">
    <source>
        <dbReference type="Proteomes" id="UP001597205"/>
    </source>
</evidence>
<keyword evidence="2 4" id="KW-0378">Hydrolase</keyword>
<dbReference type="HAMAP" id="MF_00528">
    <property type="entry name" value="Maf"/>
    <property type="match status" value="1"/>
</dbReference>
<organism evidence="5 6">
    <name type="scientific">Sphingobacterium daejeonense</name>
    <dbReference type="NCBI Taxonomy" id="371142"/>
    <lineage>
        <taxon>Bacteria</taxon>
        <taxon>Pseudomonadati</taxon>
        <taxon>Bacteroidota</taxon>
        <taxon>Sphingobacteriia</taxon>
        <taxon>Sphingobacteriales</taxon>
        <taxon>Sphingobacteriaceae</taxon>
        <taxon>Sphingobacterium</taxon>
    </lineage>
</organism>
<evidence type="ECO:0000256" key="3">
    <source>
        <dbReference type="ARBA" id="ARBA00023080"/>
    </source>
</evidence>
<comment type="similarity">
    <text evidence="4">Belongs to the Maf family. YhdE subfamily.</text>
</comment>
<dbReference type="Pfam" id="PF02545">
    <property type="entry name" value="Maf"/>
    <property type="match status" value="1"/>
</dbReference>
<keyword evidence="6" id="KW-1185">Reference proteome</keyword>
<dbReference type="PANTHER" id="PTHR43213">
    <property type="entry name" value="BIFUNCTIONAL DTTP/UTP PYROPHOSPHATASE/METHYLTRANSFERASE PROTEIN-RELATED"/>
    <property type="match status" value="1"/>
</dbReference>
<dbReference type="NCBIfam" id="TIGR00172">
    <property type="entry name" value="maf"/>
    <property type="match status" value="1"/>
</dbReference>
<feature type="site" description="Important for substrate specificity" evidence="4">
    <location>
        <position position="79"/>
    </location>
</feature>
<comment type="catalytic activity">
    <reaction evidence="4">
        <text>UTP + H2O = UMP + diphosphate + H(+)</text>
        <dbReference type="Rhea" id="RHEA:29395"/>
        <dbReference type="ChEBI" id="CHEBI:15377"/>
        <dbReference type="ChEBI" id="CHEBI:15378"/>
        <dbReference type="ChEBI" id="CHEBI:33019"/>
        <dbReference type="ChEBI" id="CHEBI:46398"/>
        <dbReference type="ChEBI" id="CHEBI:57865"/>
        <dbReference type="EC" id="3.6.1.9"/>
    </reaction>
</comment>
<comment type="catalytic activity">
    <reaction evidence="4">
        <text>dTTP + H2O = dTMP + diphosphate + H(+)</text>
        <dbReference type="Rhea" id="RHEA:28534"/>
        <dbReference type="ChEBI" id="CHEBI:15377"/>
        <dbReference type="ChEBI" id="CHEBI:15378"/>
        <dbReference type="ChEBI" id="CHEBI:33019"/>
        <dbReference type="ChEBI" id="CHEBI:37568"/>
        <dbReference type="ChEBI" id="CHEBI:63528"/>
        <dbReference type="EC" id="3.6.1.9"/>
    </reaction>
</comment>
<dbReference type="InterPro" id="IPR003697">
    <property type="entry name" value="Maf-like"/>
</dbReference>
<reference evidence="6" key="1">
    <citation type="journal article" date="2019" name="Int. J. Syst. Evol. Microbiol.">
        <title>The Global Catalogue of Microorganisms (GCM) 10K type strain sequencing project: providing services to taxonomists for standard genome sequencing and annotation.</title>
        <authorList>
            <consortium name="The Broad Institute Genomics Platform"/>
            <consortium name="The Broad Institute Genome Sequencing Center for Infectious Disease"/>
            <person name="Wu L."/>
            <person name="Ma J."/>
        </authorList>
    </citation>
    <scope>NUCLEOTIDE SEQUENCE [LARGE SCALE GENOMIC DNA]</scope>
    <source>
        <strain evidence="6">CCUG 52468</strain>
    </source>
</reference>
<protein>
    <recommendedName>
        <fullName evidence="4">dTTP/UTP pyrophosphatase</fullName>
        <shortName evidence="4">dTTPase/UTPase</shortName>
        <ecNumber evidence="4">3.6.1.9</ecNumber>
    </recommendedName>
    <alternativeName>
        <fullName evidence="4">Nucleoside triphosphate pyrophosphatase</fullName>
    </alternativeName>
    <alternativeName>
        <fullName evidence="4">Nucleotide pyrophosphatase</fullName>
        <shortName evidence="4">Nucleotide PPase</shortName>
    </alternativeName>
</protein>
<dbReference type="PIRSF" id="PIRSF006305">
    <property type="entry name" value="Maf"/>
    <property type="match status" value="1"/>
</dbReference>
<sequence length="197" mass="22358">MILQERIKNVPIILGSKSPRRKELLSSMDLAFTVEIRETDESFDERLDPISAVKFIAETKLGAFDDNGLYDKLIICADTVVVDHMGTVIGKPKDENEAIDVISGLSGKEHKVYTAVAISYQGKRISFVEETIVWFNELSDEEIKYYVMKYKPMDKAASYGIQEWIGRVGIERIVGSYENVIGLPTARLQKELKKMFK</sequence>
<proteinExistence type="inferred from homology"/>
<dbReference type="RefSeq" id="WP_380895507.1">
    <property type="nucleotide sequence ID" value="NZ_JBHTKY010000008.1"/>
</dbReference>
<gene>
    <name evidence="5" type="ORF">ACFQ2C_07590</name>
</gene>
<evidence type="ECO:0000256" key="4">
    <source>
        <dbReference type="HAMAP-Rule" id="MF_00528"/>
    </source>
</evidence>
<dbReference type="SUPFAM" id="SSF52972">
    <property type="entry name" value="ITPase-like"/>
    <property type="match status" value="1"/>
</dbReference>